<keyword evidence="3 5" id="KW-0378">Hydrolase</keyword>
<name>A0A2T2NBQ8_CORCC</name>
<accession>A0A2T2NBQ8</accession>
<feature type="region of interest" description="Disordered" evidence="4">
    <location>
        <begin position="145"/>
        <end position="216"/>
    </location>
</feature>
<organism evidence="5 6">
    <name type="scientific">Corynespora cassiicola Philippines</name>
    <dbReference type="NCBI Taxonomy" id="1448308"/>
    <lineage>
        <taxon>Eukaryota</taxon>
        <taxon>Fungi</taxon>
        <taxon>Dikarya</taxon>
        <taxon>Ascomycota</taxon>
        <taxon>Pezizomycotina</taxon>
        <taxon>Dothideomycetes</taxon>
        <taxon>Pleosporomycetidae</taxon>
        <taxon>Pleosporales</taxon>
        <taxon>Corynesporascaceae</taxon>
        <taxon>Corynespora</taxon>
    </lineage>
</organism>
<dbReference type="AlphaFoldDB" id="A0A2T2NBQ8"/>
<evidence type="ECO:0000256" key="3">
    <source>
        <dbReference type="ARBA" id="ARBA00022801"/>
    </source>
</evidence>
<dbReference type="GO" id="GO:0071555">
    <property type="term" value="P:cell wall organization"/>
    <property type="evidence" value="ECO:0007669"/>
    <property type="project" value="TreeGrafter"/>
</dbReference>
<dbReference type="OrthoDB" id="941679at2759"/>
<evidence type="ECO:0000313" key="5">
    <source>
        <dbReference type="EMBL" id="PSN62800.1"/>
    </source>
</evidence>
<feature type="compositionally biased region" description="Pro residues" evidence="4">
    <location>
        <begin position="168"/>
        <end position="188"/>
    </location>
</feature>
<dbReference type="InterPro" id="IPR050732">
    <property type="entry name" value="Beta-glucan_modifiers"/>
</dbReference>
<sequence>MKLAGLGTAAAVGGFLVGIVGGHPLHDKRDLVTEVVFSTVTVANVYIYVDENGTPYATTTVSAVTSTEATTTLTKTLVTSTSIIEVIPTPTSPIPEPSDISTLVTSIASAGPAFSESPSLIASVTKVLSTSVAVEPSSTLIEVSSVPVVSPASSYTPPPEPVQTYLPSPEPEPQPGPSSEPAPEPYIPPSSSKVPDPWQQPTPTATTEANSDRLPIGVTYDPFKVGGCKTEEEMKNEFEKMKDFGAIRIYGMGCNVIDMAVQWAKKYNRKLFASAYLSKQENGETLEQVLPALKSAIDQHANGNWNVVALFAVENEKVTKHDLTVSDVVNAIHHARNQLRGYGYKGPVGAVEIVEVMVKNPQICEASDVAMVNAHSFFDDNCEARNSGKFVRDRVKEVEKACKKRVIVGEAGWPHQGDNHGKAVANKDNQHAAIDSIRREFDHDLFLFNAFDSPWKTNWAASFNAEQYWGFLEW</sequence>
<dbReference type="InterPro" id="IPR017853">
    <property type="entry name" value="GH"/>
</dbReference>
<gene>
    <name evidence="5" type="ORF">BS50DRAFT_638399</name>
</gene>
<dbReference type="EMBL" id="KZ678141">
    <property type="protein sequence ID" value="PSN62800.1"/>
    <property type="molecule type" value="Genomic_DNA"/>
</dbReference>
<evidence type="ECO:0000256" key="4">
    <source>
        <dbReference type="SAM" id="MobiDB-lite"/>
    </source>
</evidence>
<dbReference type="GO" id="GO:0042973">
    <property type="term" value="F:glucan endo-1,3-beta-D-glucosidase activity"/>
    <property type="evidence" value="ECO:0007669"/>
    <property type="project" value="TreeGrafter"/>
</dbReference>
<evidence type="ECO:0000256" key="2">
    <source>
        <dbReference type="ARBA" id="ARBA00008773"/>
    </source>
</evidence>
<dbReference type="SUPFAM" id="SSF51445">
    <property type="entry name" value="(Trans)glycosidases"/>
    <property type="match status" value="1"/>
</dbReference>
<dbReference type="GO" id="GO:0009277">
    <property type="term" value="C:fungal-type cell wall"/>
    <property type="evidence" value="ECO:0007669"/>
    <property type="project" value="TreeGrafter"/>
</dbReference>
<keyword evidence="6" id="KW-1185">Reference proteome</keyword>
<dbReference type="PANTHER" id="PTHR16631">
    <property type="entry name" value="GLUCAN 1,3-BETA-GLUCOSIDASE"/>
    <property type="match status" value="1"/>
</dbReference>
<feature type="compositionally biased region" description="Polar residues" evidence="4">
    <location>
        <begin position="189"/>
        <end position="209"/>
    </location>
</feature>
<reference evidence="5 6" key="1">
    <citation type="journal article" date="2018" name="Front. Microbiol.">
        <title>Genome-Wide Analysis of Corynespora cassiicola Leaf Fall Disease Putative Effectors.</title>
        <authorList>
            <person name="Lopez D."/>
            <person name="Ribeiro S."/>
            <person name="Label P."/>
            <person name="Fumanal B."/>
            <person name="Venisse J.S."/>
            <person name="Kohler A."/>
            <person name="de Oliveira R.R."/>
            <person name="Labutti K."/>
            <person name="Lipzen A."/>
            <person name="Lail K."/>
            <person name="Bauer D."/>
            <person name="Ohm R.A."/>
            <person name="Barry K.W."/>
            <person name="Spatafora J."/>
            <person name="Grigoriev I.V."/>
            <person name="Martin F.M."/>
            <person name="Pujade-Renaud V."/>
        </authorList>
    </citation>
    <scope>NUCLEOTIDE SEQUENCE [LARGE SCALE GENOMIC DNA]</scope>
    <source>
        <strain evidence="5 6">Philippines</strain>
    </source>
</reference>
<dbReference type="GO" id="GO:0005576">
    <property type="term" value="C:extracellular region"/>
    <property type="evidence" value="ECO:0007669"/>
    <property type="project" value="TreeGrafter"/>
</dbReference>
<dbReference type="STRING" id="1448308.A0A2T2NBQ8"/>
<protein>
    <submittedName>
        <fullName evidence="5">Glycoside hydrolase</fullName>
    </submittedName>
</protein>
<comment type="subcellular location">
    <subcellularLocation>
        <location evidence="1">Cell envelope</location>
    </subcellularLocation>
</comment>
<dbReference type="Proteomes" id="UP000240883">
    <property type="component" value="Unassembled WGS sequence"/>
</dbReference>
<feature type="compositionally biased region" description="Low complexity" evidence="4">
    <location>
        <begin position="145"/>
        <end position="155"/>
    </location>
</feature>
<dbReference type="PANTHER" id="PTHR16631:SF14">
    <property type="entry name" value="FAMILY 17 GLUCOSIDASE SCW10-RELATED"/>
    <property type="match status" value="1"/>
</dbReference>
<dbReference type="GO" id="GO:0009986">
    <property type="term" value="C:cell surface"/>
    <property type="evidence" value="ECO:0007669"/>
    <property type="project" value="TreeGrafter"/>
</dbReference>
<comment type="similarity">
    <text evidence="2">Belongs to the glycosyl hydrolase 17 family.</text>
</comment>
<dbReference type="Gene3D" id="3.20.20.80">
    <property type="entry name" value="Glycosidases"/>
    <property type="match status" value="1"/>
</dbReference>
<evidence type="ECO:0000313" key="6">
    <source>
        <dbReference type="Proteomes" id="UP000240883"/>
    </source>
</evidence>
<evidence type="ECO:0000256" key="1">
    <source>
        <dbReference type="ARBA" id="ARBA00004196"/>
    </source>
</evidence>
<proteinExistence type="inferred from homology"/>